<dbReference type="AlphaFoldDB" id="A0A6J4L6L7"/>
<name>A0A6J4L6L7_9ACTN</name>
<protein>
    <submittedName>
        <fullName evidence="1">Uncharacterized protein</fullName>
    </submittedName>
</protein>
<proteinExistence type="predicted"/>
<feature type="non-terminal residue" evidence="1">
    <location>
        <position position="1"/>
    </location>
</feature>
<evidence type="ECO:0000313" key="1">
    <source>
        <dbReference type="EMBL" id="CAA9322642.1"/>
    </source>
</evidence>
<accession>A0A6J4L6L7</accession>
<reference evidence="1" key="1">
    <citation type="submission" date="2020-02" db="EMBL/GenBank/DDBJ databases">
        <authorList>
            <person name="Meier V. D."/>
        </authorList>
    </citation>
    <scope>NUCLEOTIDE SEQUENCE</scope>
    <source>
        <strain evidence="1">AVDCRST_MAG16</strain>
    </source>
</reference>
<organism evidence="1">
    <name type="scientific">uncultured Frankineae bacterium</name>
    <dbReference type="NCBI Taxonomy" id="437475"/>
    <lineage>
        <taxon>Bacteria</taxon>
        <taxon>Bacillati</taxon>
        <taxon>Actinomycetota</taxon>
        <taxon>Actinomycetes</taxon>
        <taxon>Frankiales</taxon>
        <taxon>environmental samples</taxon>
    </lineage>
</organism>
<dbReference type="InterPro" id="IPR045596">
    <property type="entry name" value="DUF6459"/>
</dbReference>
<dbReference type="Pfam" id="PF20060">
    <property type="entry name" value="DUF6459"/>
    <property type="match status" value="1"/>
</dbReference>
<sequence length="64" mass="6519">QPRVSGLRPGPGAVRSVHVQEPAPGVAEVCATVRRGSRAGAFALRLEHVDGAWCCTAVAGLPSS</sequence>
<dbReference type="EMBL" id="CADCUE010000069">
    <property type="protein sequence ID" value="CAA9322642.1"/>
    <property type="molecule type" value="Genomic_DNA"/>
</dbReference>
<gene>
    <name evidence="1" type="ORF">AVDCRST_MAG16-885</name>
</gene>